<dbReference type="RefSeq" id="WP_082698526.1">
    <property type="nucleotide sequence ID" value="NZ_LT629971.1"/>
</dbReference>
<evidence type="ECO:0000313" key="6">
    <source>
        <dbReference type="EMBL" id="SEH54914.1"/>
    </source>
</evidence>
<evidence type="ECO:0000256" key="1">
    <source>
        <dbReference type="ARBA" id="ARBA00004127"/>
    </source>
</evidence>
<keyword evidence="2 5" id="KW-0812">Transmembrane</keyword>
<dbReference type="GO" id="GO:0012505">
    <property type="term" value="C:endomembrane system"/>
    <property type="evidence" value="ECO:0007669"/>
    <property type="project" value="UniProtKB-SubCell"/>
</dbReference>
<dbReference type="AlphaFoldDB" id="A0A1H6J3W1"/>
<feature type="transmembrane region" description="Helical" evidence="5">
    <location>
        <begin position="80"/>
        <end position="99"/>
    </location>
</feature>
<keyword evidence="3 5" id="KW-1133">Transmembrane helix</keyword>
<dbReference type="OrthoDB" id="941586at2"/>
<dbReference type="STRING" id="370526.SAMN04489835_1295"/>
<keyword evidence="6" id="KW-0489">Methyltransferase</keyword>
<dbReference type="Pfam" id="PF04191">
    <property type="entry name" value="PEMT"/>
    <property type="match status" value="1"/>
</dbReference>
<evidence type="ECO:0000256" key="4">
    <source>
        <dbReference type="ARBA" id="ARBA00023136"/>
    </source>
</evidence>
<dbReference type="InterPro" id="IPR007318">
    <property type="entry name" value="Phopholipid_MeTrfase"/>
</dbReference>
<evidence type="ECO:0000256" key="3">
    <source>
        <dbReference type="ARBA" id="ARBA00022989"/>
    </source>
</evidence>
<evidence type="ECO:0000313" key="7">
    <source>
        <dbReference type="Proteomes" id="UP000182915"/>
    </source>
</evidence>
<feature type="transmembrane region" description="Helical" evidence="5">
    <location>
        <begin position="45"/>
        <end position="68"/>
    </location>
</feature>
<evidence type="ECO:0000256" key="5">
    <source>
        <dbReference type="SAM" id="Phobius"/>
    </source>
</evidence>
<dbReference type="GO" id="GO:0008168">
    <property type="term" value="F:methyltransferase activity"/>
    <property type="evidence" value="ECO:0007669"/>
    <property type="project" value="UniProtKB-KW"/>
</dbReference>
<accession>A0A1H6J3W1</accession>
<dbReference type="Proteomes" id="UP000182915">
    <property type="component" value="Chromosome I"/>
</dbReference>
<dbReference type="Gene3D" id="1.20.120.1630">
    <property type="match status" value="1"/>
</dbReference>
<dbReference type="PANTHER" id="PTHR12714">
    <property type="entry name" value="PROTEIN-S ISOPRENYLCYSTEINE O-METHYLTRANSFERASE"/>
    <property type="match status" value="1"/>
</dbReference>
<proteinExistence type="predicted"/>
<sequence length="208" mass="22042">MANAVLALFAAMMLVMGALRAAIQRRHTGEIGTRRSMRPDGSLEWWALAGTDLGWLTVGIGAPVADLAGMSPLAILDHSMLRGVGVAVAVLGIVLAFTAQMAMGASWRTGIDEAERTTLVTTGAFRVVRNPVFAAATVAFIGLALMVPNAVAVAGLVVSVIGIEAQVRFAEEPYLRRVHGVAYTSYASRVGRFLPGIGRLQPEHQYRS</sequence>
<reference evidence="7" key="1">
    <citation type="submission" date="2016-10" db="EMBL/GenBank/DDBJ databases">
        <authorList>
            <person name="Varghese N."/>
            <person name="Submissions S."/>
        </authorList>
    </citation>
    <scope>NUCLEOTIDE SEQUENCE [LARGE SCALE GENOMIC DNA]</scope>
    <source>
        <strain evidence="7">DSM 45405</strain>
    </source>
</reference>
<name>A0A1H6J3W1_MYCRU</name>
<comment type="subcellular location">
    <subcellularLocation>
        <location evidence="1">Endomembrane system</location>
        <topology evidence="1">Multi-pass membrane protein</topology>
    </subcellularLocation>
</comment>
<keyword evidence="6" id="KW-0808">Transferase</keyword>
<gene>
    <name evidence="6" type="ORF">SAMN04489835_1295</name>
</gene>
<protein>
    <submittedName>
        <fullName evidence="6">Phospholipid methyltransferase</fullName>
    </submittedName>
</protein>
<organism evidence="6 7">
    <name type="scientific">Mycolicibacterium rutilum</name>
    <name type="common">Mycobacterium rutilum</name>
    <dbReference type="NCBI Taxonomy" id="370526"/>
    <lineage>
        <taxon>Bacteria</taxon>
        <taxon>Bacillati</taxon>
        <taxon>Actinomycetota</taxon>
        <taxon>Actinomycetes</taxon>
        <taxon>Mycobacteriales</taxon>
        <taxon>Mycobacteriaceae</taxon>
        <taxon>Mycolicibacterium</taxon>
    </lineage>
</organism>
<keyword evidence="7" id="KW-1185">Reference proteome</keyword>
<dbReference type="EMBL" id="LT629971">
    <property type="protein sequence ID" value="SEH54914.1"/>
    <property type="molecule type" value="Genomic_DNA"/>
</dbReference>
<feature type="transmembrane region" description="Helical" evidence="5">
    <location>
        <begin position="132"/>
        <end position="158"/>
    </location>
</feature>
<evidence type="ECO:0000256" key="2">
    <source>
        <dbReference type="ARBA" id="ARBA00022692"/>
    </source>
</evidence>
<dbReference type="PANTHER" id="PTHR12714:SF9">
    <property type="entry name" value="PROTEIN-S-ISOPRENYLCYSTEINE O-METHYLTRANSFERASE"/>
    <property type="match status" value="1"/>
</dbReference>
<dbReference type="GO" id="GO:0032259">
    <property type="term" value="P:methylation"/>
    <property type="evidence" value="ECO:0007669"/>
    <property type="project" value="UniProtKB-KW"/>
</dbReference>
<keyword evidence="4 5" id="KW-0472">Membrane</keyword>